<keyword evidence="2 4" id="KW-1133">Transmembrane helix</keyword>
<protein>
    <recommendedName>
        <fullName evidence="5">ABC transmembrane type-1 domain-containing protein</fullName>
    </recommendedName>
</protein>
<feature type="domain" description="ABC transmembrane type-1" evidence="5">
    <location>
        <begin position="113"/>
        <end position="176"/>
    </location>
</feature>
<dbReference type="GO" id="GO:0140359">
    <property type="term" value="F:ABC-type transporter activity"/>
    <property type="evidence" value="ECO:0007669"/>
    <property type="project" value="InterPro"/>
</dbReference>
<dbReference type="GO" id="GO:0016020">
    <property type="term" value="C:membrane"/>
    <property type="evidence" value="ECO:0007669"/>
    <property type="project" value="InterPro"/>
</dbReference>
<keyword evidence="7" id="KW-1185">Reference proteome</keyword>
<dbReference type="InterPro" id="IPR011527">
    <property type="entry name" value="ABC1_TM_dom"/>
</dbReference>
<evidence type="ECO:0000259" key="5">
    <source>
        <dbReference type="Pfam" id="PF06472"/>
    </source>
</evidence>
<dbReference type="GO" id="GO:0005524">
    <property type="term" value="F:ATP binding"/>
    <property type="evidence" value="ECO:0007669"/>
    <property type="project" value="InterPro"/>
</dbReference>
<evidence type="ECO:0000313" key="6">
    <source>
        <dbReference type="EnsemblMetazoa" id="AMAM020939-PA"/>
    </source>
</evidence>
<evidence type="ECO:0000256" key="3">
    <source>
        <dbReference type="ARBA" id="ARBA00023136"/>
    </source>
</evidence>
<evidence type="ECO:0000256" key="2">
    <source>
        <dbReference type="ARBA" id="ARBA00022989"/>
    </source>
</evidence>
<sequence length="178" mass="19593">MAPNLSKVLGNQNAVVGIAGCTAAVCIILYGKQIHKNRKQRPEDEIQYLISDKKEKRSPKAHVNAVFFNQLRALLALANRWALQLKFIIFSHLSRLTRRAVPGALTSSTGFGLTGIIIPKAWSVENGLLIVIALSLIARSVSDIWMIQNATAIESTIITMNKKQFRTALVKYLSALPA</sequence>
<accession>A0A182T719</accession>
<reference evidence="6" key="2">
    <citation type="submission" date="2020-05" db="UniProtKB">
        <authorList>
            <consortium name="EnsemblMetazoa"/>
        </authorList>
    </citation>
    <scope>IDENTIFICATION</scope>
    <source>
        <strain evidence="6">maculatus3</strain>
    </source>
</reference>
<dbReference type="Pfam" id="PF06472">
    <property type="entry name" value="ABC_membrane_2"/>
    <property type="match status" value="1"/>
</dbReference>
<name>A0A182T719_9DIPT</name>
<evidence type="ECO:0000256" key="4">
    <source>
        <dbReference type="SAM" id="Phobius"/>
    </source>
</evidence>
<feature type="transmembrane region" description="Helical" evidence="4">
    <location>
        <begin position="12"/>
        <end position="31"/>
    </location>
</feature>
<dbReference type="PROSITE" id="PS51257">
    <property type="entry name" value="PROKAR_LIPOPROTEIN"/>
    <property type="match status" value="1"/>
</dbReference>
<organism evidence="6 7">
    <name type="scientific">Anopheles maculatus</name>
    <dbReference type="NCBI Taxonomy" id="74869"/>
    <lineage>
        <taxon>Eukaryota</taxon>
        <taxon>Metazoa</taxon>
        <taxon>Ecdysozoa</taxon>
        <taxon>Arthropoda</taxon>
        <taxon>Hexapoda</taxon>
        <taxon>Insecta</taxon>
        <taxon>Pterygota</taxon>
        <taxon>Neoptera</taxon>
        <taxon>Endopterygota</taxon>
        <taxon>Diptera</taxon>
        <taxon>Nematocera</taxon>
        <taxon>Culicoidea</taxon>
        <taxon>Culicidae</taxon>
        <taxon>Anophelinae</taxon>
        <taxon>Anopheles</taxon>
        <taxon>Anopheles maculatus group</taxon>
    </lineage>
</organism>
<dbReference type="VEuPathDB" id="VectorBase:AMAM020939"/>
<evidence type="ECO:0000256" key="1">
    <source>
        <dbReference type="ARBA" id="ARBA00022692"/>
    </source>
</evidence>
<reference evidence="7" key="1">
    <citation type="submission" date="2013-09" db="EMBL/GenBank/DDBJ databases">
        <title>The Genome Sequence of Anopheles maculatus species B.</title>
        <authorList>
            <consortium name="The Broad Institute Genomics Platform"/>
            <person name="Neafsey D.E."/>
            <person name="Besansky N."/>
            <person name="Howell P."/>
            <person name="Walton C."/>
            <person name="Young S.K."/>
            <person name="Zeng Q."/>
            <person name="Gargeya S."/>
            <person name="Fitzgerald M."/>
            <person name="Haas B."/>
            <person name="Abouelleil A."/>
            <person name="Allen A.W."/>
            <person name="Alvarado L."/>
            <person name="Arachchi H.M."/>
            <person name="Berlin A.M."/>
            <person name="Chapman S.B."/>
            <person name="Gainer-Dewar J."/>
            <person name="Goldberg J."/>
            <person name="Griggs A."/>
            <person name="Gujja S."/>
            <person name="Hansen M."/>
            <person name="Howarth C."/>
            <person name="Imamovic A."/>
            <person name="Ireland A."/>
            <person name="Larimer J."/>
            <person name="McCowan C."/>
            <person name="Murphy C."/>
            <person name="Pearson M."/>
            <person name="Poon T.W."/>
            <person name="Priest M."/>
            <person name="Roberts A."/>
            <person name="Saif S."/>
            <person name="Shea T."/>
            <person name="Sisk P."/>
            <person name="Sykes S."/>
            <person name="Wortman J."/>
            <person name="Nusbaum C."/>
            <person name="Birren B."/>
        </authorList>
    </citation>
    <scope>NUCLEOTIDE SEQUENCE [LARGE SCALE GENOMIC DNA]</scope>
    <source>
        <strain evidence="7">maculatus3</strain>
    </source>
</reference>
<proteinExistence type="predicted"/>
<keyword evidence="3 4" id="KW-0472">Membrane</keyword>
<dbReference type="Proteomes" id="UP000075901">
    <property type="component" value="Unassembled WGS sequence"/>
</dbReference>
<keyword evidence="1 4" id="KW-0812">Transmembrane</keyword>
<dbReference type="EnsemblMetazoa" id="AMAM020939-RA">
    <property type="protein sequence ID" value="AMAM020939-PA"/>
    <property type="gene ID" value="AMAM020939"/>
</dbReference>
<dbReference type="AlphaFoldDB" id="A0A182T719"/>
<evidence type="ECO:0000313" key="7">
    <source>
        <dbReference type="Proteomes" id="UP000075901"/>
    </source>
</evidence>